<keyword evidence="1" id="KW-1133">Transmembrane helix</keyword>
<comment type="caution">
    <text evidence="4">The sequence shown here is derived from an EMBL/GenBank/DDBJ whole genome shotgun (WGS) entry which is preliminary data.</text>
</comment>
<dbReference type="Pfam" id="PF04892">
    <property type="entry name" value="VanZ"/>
    <property type="match status" value="1"/>
</dbReference>
<evidence type="ECO:0000313" key="5">
    <source>
        <dbReference type="Proteomes" id="UP000254518"/>
    </source>
</evidence>
<protein>
    <submittedName>
        <fullName evidence="4">VanZ family protein</fullName>
    </submittedName>
</protein>
<keyword evidence="1" id="KW-0812">Transmembrane</keyword>
<evidence type="ECO:0000313" key="6">
    <source>
        <dbReference type="Proteomes" id="UP000321392"/>
    </source>
</evidence>
<keyword evidence="1" id="KW-0472">Membrane</keyword>
<dbReference type="AlphaFoldDB" id="A0A562PMG1"/>
<feature type="transmembrane region" description="Helical" evidence="1">
    <location>
        <begin position="111"/>
        <end position="133"/>
    </location>
</feature>
<dbReference type="InterPro" id="IPR006976">
    <property type="entry name" value="VanZ-like"/>
</dbReference>
<dbReference type="RefSeq" id="WP_114754846.1">
    <property type="nucleotide sequence ID" value="NZ_QQBA01000012.1"/>
</dbReference>
<reference evidence="4 6" key="1">
    <citation type="journal article" date="2015" name="Stand. Genomic Sci.">
        <title>Genomic Encyclopedia of Bacterial and Archaeal Type Strains, Phase III: the genomes of soil and plant-associated and newly described type strains.</title>
        <authorList>
            <person name="Whitman W.B."/>
            <person name="Woyke T."/>
            <person name="Klenk H.P."/>
            <person name="Zhou Y."/>
            <person name="Lilburn T.G."/>
            <person name="Beck B.J."/>
            <person name="De Vos P."/>
            <person name="Vandamme P."/>
            <person name="Eisen J.A."/>
            <person name="Garrity G."/>
            <person name="Hugenholtz P."/>
            <person name="Kyrpides N.C."/>
        </authorList>
    </citation>
    <scope>NUCLEOTIDE SEQUENCE [LARGE SCALE GENOMIC DNA]</scope>
    <source>
        <strain evidence="4 6">CGMCC 1.5380</strain>
    </source>
</reference>
<dbReference type="PANTHER" id="PTHR28008">
    <property type="entry name" value="DOMAIN PROTEIN, PUTATIVE (AFU_ORTHOLOGUE AFUA_3G10980)-RELATED"/>
    <property type="match status" value="1"/>
</dbReference>
<dbReference type="EMBL" id="VLKX01000012">
    <property type="protein sequence ID" value="TWI45558.1"/>
    <property type="molecule type" value="Genomic_DNA"/>
</dbReference>
<evidence type="ECO:0000259" key="2">
    <source>
        <dbReference type="Pfam" id="PF04892"/>
    </source>
</evidence>
<feature type="domain" description="VanZ-like" evidence="2">
    <location>
        <begin position="3"/>
        <end position="131"/>
    </location>
</feature>
<keyword evidence="5" id="KW-1185">Reference proteome</keyword>
<feature type="transmembrane region" description="Helical" evidence="1">
    <location>
        <begin position="18"/>
        <end position="40"/>
    </location>
</feature>
<dbReference type="EMBL" id="QQBA01000012">
    <property type="protein sequence ID" value="RDI52172.1"/>
    <property type="molecule type" value="Genomic_DNA"/>
</dbReference>
<gene>
    <name evidence="3" type="ORF">DFR66_11216</name>
    <name evidence="4" type="ORF">IQ02_02233</name>
</gene>
<organism evidence="4 6">
    <name type="scientific">Flavobacterium glaciei</name>
    <dbReference type="NCBI Taxonomy" id="386300"/>
    <lineage>
        <taxon>Bacteria</taxon>
        <taxon>Pseudomonadati</taxon>
        <taxon>Bacteroidota</taxon>
        <taxon>Flavobacteriia</taxon>
        <taxon>Flavobacteriales</taxon>
        <taxon>Flavobacteriaceae</taxon>
        <taxon>Flavobacterium</taxon>
    </lineage>
</organism>
<dbReference type="PANTHER" id="PTHR28008:SF1">
    <property type="entry name" value="DOMAIN PROTEIN, PUTATIVE (AFU_ORTHOLOGUE AFUA_3G10980)-RELATED"/>
    <property type="match status" value="1"/>
</dbReference>
<sequence>MVCYLVILTKNLLVPKQVYFFAALLWTGIIAFFCLVQLNNVPLKEVSNLDKLVHVFFHFVLIVLCFLFFQKYTNAVNSVKCIITSFLFSVLFGIGIEIAQELFTTTRHADVYDVLANIFGAILGVAVIILFDLKTKIR</sequence>
<reference evidence="4" key="3">
    <citation type="submission" date="2019-07" db="EMBL/GenBank/DDBJ databases">
        <authorList>
            <person name="Whitman W."/>
            <person name="Huntemann M."/>
            <person name="Clum A."/>
            <person name="Pillay M."/>
            <person name="Palaniappan K."/>
            <person name="Varghese N."/>
            <person name="Mikhailova N."/>
            <person name="Stamatis D."/>
            <person name="Reddy T."/>
            <person name="Daum C."/>
            <person name="Shapiro N."/>
            <person name="Ivanova N."/>
            <person name="Kyrpides N."/>
            <person name="Woyke T."/>
        </authorList>
    </citation>
    <scope>NUCLEOTIDE SEQUENCE</scope>
    <source>
        <strain evidence="4">CGMCC 1.5380</strain>
    </source>
</reference>
<evidence type="ECO:0000313" key="3">
    <source>
        <dbReference type="EMBL" id="RDI52172.1"/>
    </source>
</evidence>
<accession>A0A562PMG1</accession>
<dbReference type="OrthoDB" id="5472246at2"/>
<dbReference type="Proteomes" id="UP000321392">
    <property type="component" value="Unassembled WGS sequence"/>
</dbReference>
<dbReference type="NCBIfam" id="NF037970">
    <property type="entry name" value="vanZ_1"/>
    <property type="match status" value="1"/>
</dbReference>
<name>A0A562PMG1_9FLAO</name>
<reference evidence="3 5" key="2">
    <citation type="submission" date="2018-07" db="EMBL/GenBank/DDBJ databases">
        <title>Genomic Encyclopedia of Type Strains, Phase IV (KMG-IV): sequencing the most valuable type-strain genomes for metagenomic binning, comparative biology and taxonomic classification.</title>
        <authorList>
            <person name="Goeker M."/>
        </authorList>
    </citation>
    <scope>NUCLEOTIDE SEQUENCE [LARGE SCALE GENOMIC DNA]</scope>
    <source>
        <strain evidence="3 5">DSM 19728</strain>
    </source>
</reference>
<evidence type="ECO:0000313" key="4">
    <source>
        <dbReference type="EMBL" id="TWI45558.1"/>
    </source>
</evidence>
<evidence type="ECO:0000256" key="1">
    <source>
        <dbReference type="SAM" id="Phobius"/>
    </source>
</evidence>
<proteinExistence type="predicted"/>
<dbReference type="Proteomes" id="UP000254518">
    <property type="component" value="Unassembled WGS sequence"/>
</dbReference>
<feature type="transmembrane region" description="Helical" evidence="1">
    <location>
        <begin position="52"/>
        <end position="69"/>
    </location>
</feature>
<feature type="transmembrane region" description="Helical" evidence="1">
    <location>
        <begin position="81"/>
        <end position="99"/>
    </location>
</feature>